<evidence type="ECO:0000256" key="1">
    <source>
        <dbReference type="SAM" id="SignalP"/>
    </source>
</evidence>
<proteinExistence type="predicted"/>
<evidence type="ECO:0008006" key="4">
    <source>
        <dbReference type="Google" id="ProtNLM"/>
    </source>
</evidence>
<dbReference type="RefSeq" id="WP_274351424.1">
    <property type="nucleotide sequence ID" value="NZ_JAQZSM010000004.1"/>
</dbReference>
<sequence length="97" mass="10599">MFRLLFSLVLFLTACDSPSPWLAHGTATPVTAAGYNMTIWQAGDNVEVIRHGYAPRRDQPRLRPAMARAIVDVTGCEIRPDTLEGDSGVLRAKLDCG</sequence>
<organism evidence="2 3">
    <name type="scientific">Roseinatronobacter alkalisoli</name>
    <dbReference type="NCBI Taxonomy" id="3028235"/>
    <lineage>
        <taxon>Bacteria</taxon>
        <taxon>Pseudomonadati</taxon>
        <taxon>Pseudomonadota</taxon>
        <taxon>Alphaproteobacteria</taxon>
        <taxon>Rhodobacterales</taxon>
        <taxon>Paracoccaceae</taxon>
        <taxon>Roseinatronobacter</taxon>
    </lineage>
</organism>
<dbReference type="EMBL" id="JAQZSM010000004">
    <property type="protein sequence ID" value="MDD7970742.1"/>
    <property type="molecule type" value="Genomic_DNA"/>
</dbReference>
<dbReference type="Proteomes" id="UP001431784">
    <property type="component" value="Unassembled WGS sequence"/>
</dbReference>
<feature type="signal peptide" evidence="1">
    <location>
        <begin position="1"/>
        <end position="23"/>
    </location>
</feature>
<accession>A0ABT5T993</accession>
<name>A0ABT5T993_9RHOB</name>
<protein>
    <recommendedName>
        <fullName evidence="4">Lipoprotein</fullName>
    </recommendedName>
</protein>
<evidence type="ECO:0000313" key="2">
    <source>
        <dbReference type="EMBL" id="MDD7970742.1"/>
    </source>
</evidence>
<dbReference type="PROSITE" id="PS51257">
    <property type="entry name" value="PROKAR_LIPOPROTEIN"/>
    <property type="match status" value="1"/>
</dbReference>
<keyword evidence="3" id="KW-1185">Reference proteome</keyword>
<feature type="chain" id="PRO_5046941289" description="Lipoprotein" evidence="1">
    <location>
        <begin position="24"/>
        <end position="97"/>
    </location>
</feature>
<keyword evidence="1" id="KW-0732">Signal</keyword>
<comment type="caution">
    <text evidence="2">The sequence shown here is derived from an EMBL/GenBank/DDBJ whole genome shotgun (WGS) entry which is preliminary data.</text>
</comment>
<gene>
    <name evidence="2" type="ORF">PUT78_06500</name>
</gene>
<reference evidence="2" key="1">
    <citation type="submission" date="2023-02" db="EMBL/GenBank/DDBJ databases">
        <title>Description of Roseinatronobacter alkalisoli sp. nov., an alkaliphilic bacerium isolated from soda soil.</title>
        <authorList>
            <person name="Wei W."/>
        </authorList>
    </citation>
    <scope>NUCLEOTIDE SEQUENCE</scope>
    <source>
        <strain evidence="2">HJB301</strain>
    </source>
</reference>
<evidence type="ECO:0000313" key="3">
    <source>
        <dbReference type="Proteomes" id="UP001431784"/>
    </source>
</evidence>